<feature type="compositionally biased region" description="Acidic residues" evidence="6">
    <location>
        <begin position="287"/>
        <end position="298"/>
    </location>
</feature>
<feature type="region of interest" description="Disordered" evidence="6">
    <location>
        <begin position="911"/>
        <end position="938"/>
    </location>
</feature>
<keyword evidence="9" id="KW-1185">Reference proteome</keyword>
<feature type="compositionally biased region" description="Basic and acidic residues" evidence="6">
    <location>
        <begin position="50"/>
        <end position="69"/>
    </location>
</feature>
<feature type="compositionally biased region" description="Polar residues" evidence="6">
    <location>
        <begin position="160"/>
        <end position="176"/>
    </location>
</feature>
<dbReference type="Proteomes" id="UP001497600">
    <property type="component" value="Chromosome H"/>
</dbReference>
<comment type="subcellular location">
    <subcellularLocation>
        <location evidence="1">Membrane</location>
        <topology evidence="1">Multi-pass membrane protein</topology>
    </subcellularLocation>
</comment>
<sequence length="997" mass="110619">MDRFHQIGSSNSLGSDPGGLGNIARKHERYSSKTSMSTLPSLPGPMEHINGWDKSRDNSIDDPFSTREVDNEEDEEPADLGLGFHVFNLGGSDGNDNDDATDTEDHYTNIKMVDEMNSNNHRDKNANDGSHKHAKSMKEGTVTPRSHSPSPSPPYVEFNLSPSHEVPQSPTLMTTHKSPEKLTRSTDDDEDFFNSSTSDWKTMKTVSELDYYNERGDLEYTSEGFFDFKQGTGSRGYTKIDTEEQVAKYAELDKKTDFLFQRSRDEDEEDSEKQQRKSDKKFIDGGSDSDSEYEDDDNIDSKDTLNTTKSMLTDAQKFAYVGIARLISVEMATQLAELRMTTSNKVSKELSQSQKNFAQWTMVTTTKMYEHLDLTTEERRMIENLSIHGLEVADLTESLVGMKVNNGKSGDDVKQQVDLVWILICDLFLLLLSEGYYDSRSRSLLIKFAKYLEVPPLEVFQFERRLIDSLEMEDTTDKSITNKENLLNDRKFIDQHIKKNKKKRLAYIGLATLGGGLAIGLSAGLLAPVIGAGLAAGLTTVGIGGTSGFLAGVGGSAIITTGGVFAGVRVGSKAGARRLGDVQTFEIKPLHNNKRSSLILTVSGWMNGELDDVRLPFSTVDPVMGDMFSLLWEPEMLQSMGQTINILASEALTTSIQQILGATILTALMSAIQLPMALSKLSYLLDNPWNVSLDRAWKAGKILADTLLAGNLGVRPITLVGFSLGARLIYSCLIELAHRGGFGLIENVIILGTPIAVRTDQIALAKSVVSGRFVNGYSRKDWILGYLFRATGGGINTVAGLTALENVHGIENLDCTDLVEGHMSYRKAIPKILKRLEWEVLGEEFAEIEEPDPEQKERTRKLMNDFDEARAKMMKERELNDKEERKKKGWKSWFKPKRKEWWEQVEVQGMHEGGGEGSRSSESSSTPAGASTTNIDGNAEYMESTTTTVPIFDVGALLQEVDEIKDLGAKDESTLKEVRKEVDLSKPEGVKMNEDEE</sequence>
<evidence type="ECO:0000256" key="6">
    <source>
        <dbReference type="SAM" id="MobiDB-lite"/>
    </source>
</evidence>
<feature type="region of interest" description="Disordered" evidence="6">
    <location>
        <begin position="1"/>
        <end position="197"/>
    </location>
</feature>
<evidence type="ECO:0000256" key="7">
    <source>
        <dbReference type="SAM" id="Phobius"/>
    </source>
</evidence>
<reference evidence="8 9" key="1">
    <citation type="submission" date="2024-01" db="EMBL/GenBank/DDBJ databases">
        <authorList>
            <consortium name="Genoscope - CEA"/>
            <person name="William W."/>
        </authorList>
    </citation>
    <scope>NUCLEOTIDE SEQUENCE [LARGE SCALE GENOMIC DNA]</scope>
    <source>
        <strain evidence="8 9">29B2s-10</strain>
    </source>
</reference>
<feature type="region of interest" description="Disordered" evidence="6">
    <location>
        <begin position="260"/>
        <end position="304"/>
    </location>
</feature>
<evidence type="ECO:0000256" key="2">
    <source>
        <dbReference type="ARBA" id="ARBA00009824"/>
    </source>
</evidence>
<feature type="compositionally biased region" description="Basic and acidic residues" evidence="6">
    <location>
        <begin position="177"/>
        <end position="186"/>
    </location>
</feature>
<dbReference type="SUPFAM" id="SSF53474">
    <property type="entry name" value="alpha/beta-Hydrolases"/>
    <property type="match status" value="1"/>
</dbReference>
<dbReference type="EMBL" id="OZ004260">
    <property type="protein sequence ID" value="CAK7922430.1"/>
    <property type="molecule type" value="Genomic_DNA"/>
</dbReference>
<proteinExistence type="inferred from homology"/>
<dbReference type="Pfam" id="PF05277">
    <property type="entry name" value="DUF726"/>
    <property type="match status" value="1"/>
</dbReference>
<feature type="transmembrane region" description="Helical" evidence="7">
    <location>
        <begin position="505"/>
        <end position="536"/>
    </location>
</feature>
<dbReference type="InterPro" id="IPR007941">
    <property type="entry name" value="DUF726"/>
</dbReference>
<feature type="transmembrane region" description="Helical" evidence="7">
    <location>
        <begin position="548"/>
        <end position="568"/>
    </location>
</feature>
<keyword evidence="4 7" id="KW-1133">Transmembrane helix</keyword>
<feature type="compositionally biased region" description="Basic and acidic residues" evidence="6">
    <location>
        <begin position="103"/>
        <end position="131"/>
    </location>
</feature>
<dbReference type="InterPro" id="IPR029058">
    <property type="entry name" value="AB_hydrolase_fold"/>
</dbReference>
<comment type="similarity">
    <text evidence="2">Belongs to the TMCO4 family.</text>
</comment>
<accession>A0ABP0EPT4</accession>
<evidence type="ECO:0000256" key="3">
    <source>
        <dbReference type="ARBA" id="ARBA00022692"/>
    </source>
</evidence>
<organism evidence="8 9">
    <name type="scientific">[Candida] anglica</name>
    <dbReference type="NCBI Taxonomy" id="148631"/>
    <lineage>
        <taxon>Eukaryota</taxon>
        <taxon>Fungi</taxon>
        <taxon>Dikarya</taxon>
        <taxon>Ascomycota</taxon>
        <taxon>Saccharomycotina</taxon>
        <taxon>Pichiomycetes</taxon>
        <taxon>Debaryomycetaceae</taxon>
        <taxon>Kurtzmaniella</taxon>
    </lineage>
</organism>
<dbReference type="PANTHER" id="PTHR17920">
    <property type="entry name" value="TRANSMEMBRANE AND COILED-COIL DOMAIN-CONTAINING PROTEIN 4 TMCO4"/>
    <property type="match status" value="1"/>
</dbReference>
<evidence type="ECO:0000256" key="1">
    <source>
        <dbReference type="ARBA" id="ARBA00004141"/>
    </source>
</evidence>
<feature type="compositionally biased region" description="Polar residues" evidence="6">
    <location>
        <begin position="926"/>
        <end position="936"/>
    </location>
</feature>
<evidence type="ECO:0000256" key="4">
    <source>
        <dbReference type="ARBA" id="ARBA00022989"/>
    </source>
</evidence>
<feature type="transmembrane region" description="Helical" evidence="7">
    <location>
        <begin position="419"/>
        <end position="437"/>
    </location>
</feature>
<gene>
    <name evidence="8" type="primary">MIL1</name>
    <name evidence="8" type="ORF">CAAN4_H26786</name>
</gene>
<name>A0ABP0EPT4_9ASCO</name>
<evidence type="ECO:0000256" key="5">
    <source>
        <dbReference type="ARBA" id="ARBA00023136"/>
    </source>
</evidence>
<protein>
    <submittedName>
        <fullName evidence="8">Probable lipase Mil1p</fullName>
    </submittedName>
</protein>
<evidence type="ECO:0000313" key="9">
    <source>
        <dbReference type="Proteomes" id="UP001497600"/>
    </source>
</evidence>
<feature type="compositionally biased region" description="Basic and acidic residues" evidence="6">
    <location>
        <begin position="272"/>
        <end position="283"/>
    </location>
</feature>
<dbReference type="PANTHER" id="PTHR17920:SF3">
    <property type="entry name" value="TRANSMEMBRANE AND COILED-COIL DOMAIN-CONTAINING PROTEIN 4"/>
    <property type="match status" value="1"/>
</dbReference>
<evidence type="ECO:0000313" key="8">
    <source>
        <dbReference type="EMBL" id="CAK7922430.1"/>
    </source>
</evidence>
<keyword evidence="5 7" id="KW-0472">Membrane</keyword>
<keyword evidence="3 7" id="KW-0812">Transmembrane</keyword>